<gene>
    <name evidence="2" type="ORF">SAMN04489735_100246</name>
</gene>
<reference evidence="2 3" key="1">
    <citation type="submission" date="2016-10" db="EMBL/GenBank/DDBJ databases">
        <authorList>
            <person name="de Groot N.N."/>
        </authorList>
    </citation>
    <scope>NUCLEOTIDE SEQUENCE [LARGE SCALE GENOMIC DNA]</scope>
    <source>
        <strain evidence="2 3">L 420-91</strain>
    </source>
</reference>
<protein>
    <recommendedName>
        <fullName evidence="4">Lipoprotein</fullName>
    </recommendedName>
</protein>
<evidence type="ECO:0008006" key="4">
    <source>
        <dbReference type="Google" id="ProtNLM"/>
    </source>
</evidence>
<evidence type="ECO:0000256" key="1">
    <source>
        <dbReference type="SAM" id="Phobius"/>
    </source>
</evidence>
<keyword evidence="1" id="KW-0812">Transmembrane</keyword>
<dbReference type="EMBL" id="FNDE01000002">
    <property type="protein sequence ID" value="SDG73841.1"/>
    <property type="molecule type" value="Genomic_DNA"/>
</dbReference>
<sequence>MRIFWLFCFYLSLISGLAGCLAVMFDVLLFKENIFTLYEISQFIILILLAIFIRMYILPKYKNKFVKRL</sequence>
<feature type="transmembrane region" description="Helical" evidence="1">
    <location>
        <begin position="34"/>
        <end position="57"/>
    </location>
</feature>
<keyword evidence="1" id="KW-1133">Transmembrane helix</keyword>
<dbReference type="Proteomes" id="UP000198956">
    <property type="component" value="Unassembled WGS sequence"/>
</dbReference>
<evidence type="ECO:0000313" key="2">
    <source>
        <dbReference type="EMBL" id="SDG73841.1"/>
    </source>
</evidence>
<name>A0A1G7WPE8_ANETH</name>
<accession>A0A1G7WPE8</accession>
<dbReference type="AlphaFoldDB" id="A0A1G7WPE8"/>
<evidence type="ECO:0000313" key="3">
    <source>
        <dbReference type="Proteomes" id="UP000198956"/>
    </source>
</evidence>
<proteinExistence type="predicted"/>
<keyword evidence="1" id="KW-0472">Membrane</keyword>
<dbReference type="PROSITE" id="PS51257">
    <property type="entry name" value="PROKAR_LIPOPROTEIN"/>
    <property type="match status" value="1"/>
</dbReference>
<organism evidence="2 3">
    <name type="scientific">Aneurinibacillus thermoaerophilus</name>
    <dbReference type="NCBI Taxonomy" id="143495"/>
    <lineage>
        <taxon>Bacteria</taxon>
        <taxon>Bacillati</taxon>
        <taxon>Bacillota</taxon>
        <taxon>Bacilli</taxon>
        <taxon>Bacillales</taxon>
        <taxon>Paenibacillaceae</taxon>
        <taxon>Aneurinibacillus group</taxon>
        <taxon>Aneurinibacillus</taxon>
    </lineage>
</organism>